<dbReference type="InterPro" id="IPR003203">
    <property type="entry name" value="CobU/CobP"/>
</dbReference>
<dbReference type="RefSeq" id="WP_129459741.1">
    <property type="nucleotide sequence ID" value="NZ_PPCV01000012.1"/>
</dbReference>
<dbReference type="Gene3D" id="3.40.50.300">
    <property type="entry name" value="P-loop containing nucleotide triphosphate hydrolases"/>
    <property type="match status" value="1"/>
</dbReference>
<feature type="active site" description="GMP-histidine intermediate" evidence="18">
    <location>
        <position position="51"/>
    </location>
</feature>
<comment type="caution">
    <text evidence="20">The sequence shown here is derived from an EMBL/GenBank/DDBJ whole genome shotgun (WGS) entry which is preliminary data.</text>
</comment>
<evidence type="ECO:0000256" key="4">
    <source>
        <dbReference type="ARBA" id="ARBA00003889"/>
    </source>
</evidence>
<sequence>MRVLVTGGVRSGKSSHAEALLADAQAVTYITPGYPADPQSDPEWAARVAAHQASRPASWVTRETVDVAQALRETTGAVLVDCLGTWLTRQIDDIGWDAPCDHIIQSMGERRADLAEAVAGHAGPLVIVTNEVGWGVVPEHPSGRLFTDQLGWTNQAVARSVDDVILVVAGRTLRL</sequence>
<keyword evidence="12 19" id="KW-0547">Nucleotide-binding</keyword>
<keyword evidence="13 20" id="KW-0418">Kinase</keyword>
<dbReference type="Pfam" id="PF02283">
    <property type="entry name" value="CobU"/>
    <property type="match status" value="1"/>
</dbReference>
<dbReference type="GO" id="GO:0008820">
    <property type="term" value="F:cobinamide phosphate guanylyltransferase activity"/>
    <property type="evidence" value="ECO:0007669"/>
    <property type="project" value="UniProtKB-EC"/>
</dbReference>
<organism evidence="20 21">
    <name type="scientific">Propioniciclava flava</name>
    <dbReference type="NCBI Taxonomy" id="2072026"/>
    <lineage>
        <taxon>Bacteria</taxon>
        <taxon>Bacillati</taxon>
        <taxon>Actinomycetota</taxon>
        <taxon>Actinomycetes</taxon>
        <taxon>Propionibacteriales</taxon>
        <taxon>Propionibacteriaceae</taxon>
        <taxon>Propioniciclava</taxon>
    </lineage>
</organism>
<evidence type="ECO:0000256" key="16">
    <source>
        <dbReference type="ARBA" id="ARBA00029570"/>
    </source>
</evidence>
<gene>
    <name evidence="20" type="ORF">C1706_13415</name>
</gene>
<dbReference type="AlphaFoldDB" id="A0A4V1Q732"/>
<accession>A0A4V1Q732</accession>
<evidence type="ECO:0000256" key="14">
    <source>
        <dbReference type="ARBA" id="ARBA00022840"/>
    </source>
</evidence>
<dbReference type="GO" id="GO:0009236">
    <property type="term" value="P:cobalamin biosynthetic process"/>
    <property type="evidence" value="ECO:0007669"/>
    <property type="project" value="UniProtKB-UniPathway"/>
</dbReference>
<evidence type="ECO:0000256" key="5">
    <source>
        <dbReference type="ARBA" id="ARBA00004692"/>
    </source>
</evidence>
<evidence type="ECO:0000313" key="21">
    <source>
        <dbReference type="Proteomes" id="UP000290624"/>
    </source>
</evidence>
<keyword evidence="11 20" id="KW-0808">Transferase</keyword>
<comment type="similarity">
    <text evidence="7">Belongs to the CobU/CobP family.</text>
</comment>
<evidence type="ECO:0000256" key="18">
    <source>
        <dbReference type="PIRSR" id="PIRSR006135-1"/>
    </source>
</evidence>
<name>A0A4V1Q732_9ACTN</name>
<evidence type="ECO:0000256" key="6">
    <source>
        <dbReference type="ARBA" id="ARBA00005159"/>
    </source>
</evidence>
<dbReference type="PANTHER" id="PTHR34848">
    <property type="match status" value="1"/>
</dbReference>
<evidence type="ECO:0000256" key="17">
    <source>
        <dbReference type="ARBA" id="ARBA00030571"/>
    </source>
</evidence>
<evidence type="ECO:0000256" key="15">
    <source>
        <dbReference type="ARBA" id="ARBA00023134"/>
    </source>
</evidence>
<evidence type="ECO:0000313" key="20">
    <source>
        <dbReference type="EMBL" id="RXW31178.1"/>
    </source>
</evidence>
<dbReference type="GO" id="GO:0005525">
    <property type="term" value="F:GTP binding"/>
    <property type="evidence" value="ECO:0007669"/>
    <property type="project" value="UniProtKB-KW"/>
</dbReference>
<evidence type="ECO:0000256" key="9">
    <source>
        <dbReference type="ARBA" id="ARBA00012523"/>
    </source>
</evidence>
<feature type="binding site" evidence="19">
    <location>
        <begin position="7"/>
        <end position="14"/>
    </location>
    <ligand>
        <name>GTP</name>
        <dbReference type="ChEBI" id="CHEBI:37565"/>
    </ligand>
</feature>
<comment type="catalytic activity">
    <reaction evidence="3">
        <text>adenosylcob(III)inamide + GTP = adenosylcob(III)inamide phosphate + GDP + H(+)</text>
        <dbReference type="Rhea" id="RHEA:15765"/>
        <dbReference type="ChEBI" id="CHEBI:2480"/>
        <dbReference type="ChEBI" id="CHEBI:15378"/>
        <dbReference type="ChEBI" id="CHEBI:37565"/>
        <dbReference type="ChEBI" id="CHEBI:58189"/>
        <dbReference type="ChEBI" id="CHEBI:58502"/>
        <dbReference type="EC" id="2.7.1.156"/>
    </reaction>
</comment>
<comment type="function">
    <text evidence="4">Catalyzes ATP-dependent phosphorylation of adenosylcobinamide and addition of GMP to adenosylcobinamide phosphate.</text>
</comment>
<evidence type="ECO:0000256" key="11">
    <source>
        <dbReference type="ARBA" id="ARBA00022679"/>
    </source>
</evidence>
<proteinExistence type="inferred from homology"/>
<dbReference type="GO" id="GO:0005524">
    <property type="term" value="F:ATP binding"/>
    <property type="evidence" value="ECO:0007669"/>
    <property type="project" value="UniProtKB-KW"/>
</dbReference>
<evidence type="ECO:0000256" key="1">
    <source>
        <dbReference type="ARBA" id="ARBA00000312"/>
    </source>
</evidence>
<evidence type="ECO:0000256" key="10">
    <source>
        <dbReference type="ARBA" id="ARBA00022573"/>
    </source>
</evidence>
<evidence type="ECO:0000256" key="12">
    <source>
        <dbReference type="ARBA" id="ARBA00022741"/>
    </source>
</evidence>
<keyword evidence="15 19" id="KW-0342">GTP-binding</keyword>
<evidence type="ECO:0000256" key="3">
    <source>
        <dbReference type="ARBA" id="ARBA00001522"/>
    </source>
</evidence>
<comment type="pathway">
    <text evidence="5">Cofactor biosynthesis; adenosylcobalamin biosynthesis; adenosylcobalamin from cob(II)yrinate a,c-diamide: step 6/7.</text>
</comment>
<dbReference type="InterPro" id="IPR027417">
    <property type="entry name" value="P-loop_NTPase"/>
</dbReference>
<keyword evidence="14" id="KW-0067">ATP-binding</keyword>
<keyword evidence="10" id="KW-0169">Cobalamin biosynthesis</keyword>
<dbReference type="GO" id="GO:0043752">
    <property type="term" value="F:adenosylcobinamide kinase activity"/>
    <property type="evidence" value="ECO:0007669"/>
    <property type="project" value="UniProtKB-EC"/>
</dbReference>
<feature type="binding site" evidence="19">
    <location>
        <position position="63"/>
    </location>
    <ligand>
        <name>GTP</name>
        <dbReference type="ChEBI" id="CHEBI:37565"/>
    </ligand>
</feature>
<reference evidence="20 21" key="1">
    <citation type="submission" date="2018-01" db="EMBL/GenBank/DDBJ databases">
        <title>Lactibacter flavus gen. nov., sp. nov., a novel bacterium of the family Propionibacteriaceae isolated from raw milk and dairy products.</title>
        <authorList>
            <person name="Wenning M."/>
            <person name="Breitenwieser F."/>
            <person name="Huptas C."/>
            <person name="von Neubeck M."/>
            <person name="Busse H.-J."/>
            <person name="Scherer S."/>
        </authorList>
    </citation>
    <scope>NUCLEOTIDE SEQUENCE [LARGE SCALE GENOMIC DNA]</scope>
    <source>
        <strain evidence="20 21">VG341</strain>
    </source>
</reference>
<feature type="binding site" evidence="19">
    <location>
        <position position="81"/>
    </location>
    <ligand>
        <name>GTP</name>
        <dbReference type="ChEBI" id="CHEBI:37565"/>
    </ligand>
</feature>
<dbReference type="EMBL" id="PPCV01000012">
    <property type="protein sequence ID" value="RXW31178.1"/>
    <property type="molecule type" value="Genomic_DNA"/>
</dbReference>
<evidence type="ECO:0000256" key="7">
    <source>
        <dbReference type="ARBA" id="ARBA00007490"/>
    </source>
</evidence>
<keyword evidence="21" id="KW-1185">Reference proteome</keyword>
<dbReference type="SUPFAM" id="SSF52540">
    <property type="entry name" value="P-loop containing nucleoside triphosphate hydrolases"/>
    <property type="match status" value="1"/>
</dbReference>
<protein>
    <recommendedName>
        <fullName evidence="16">Adenosylcobinamide kinase</fullName>
        <ecNumber evidence="8">2.7.1.156</ecNumber>
        <ecNumber evidence="9">2.7.7.62</ecNumber>
    </recommendedName>
    <alternativeName>
        <fullName evidence="17">Adenosylcobinamide-phosphate guanylyltransferase</fullName>
    </alternativeName>
</protein>
<evidence type="ECO:0000256" key="8">
    <source>
        <dbReference type="ARBA" id="ARBA00012016"/>
    </source>
</evidence>
<evidence type="ECO:0000256" key="13">
    <source>
        <dbReference type="ARBA" id="ARBA00022777"/>
    </source>
</evidence>
<dbReference type="UniPathway" id="UPA00148">
    <property type="reaction ID" value="UER00236"/>
</dbReference>
<evidence type="ECO:0000256" key="2">
    <source>
        <dbReference type="ARBA" id="ARBA00000711"/>
    </source>
</evidence>
<dbReference type="Proteomes" id="UP000290624">
    <property type="component" value="Unassembled WGS sequence"/>
</dbReference>
<dbReference type="EC" id="2.7.7.62" evidence="9"/>
<dbReference type="OrthoDB" id="9788370at2"/>
<dbReference type="CDD" id="cd00544">
    <property type="entry name" value="CobU"/>
    <property type="match status" value="1"/>
</dbReference>
<dbReference type="PANTHER" id="PTHR34848:SF1">
    <property type="entry name" value="BIFUNCTIONAL ADENOSYLCOBALAMIN BIOSYNTHESIS PROTEIN COBU"/>
    <property type="match status" value="1"/>
</dbReference>
<dbReference type="PIRSF" id="PIRSF006135">
    <property type="entry name" value="CobU"/>
    <property type="match status" value="1"/>
</dbReference>
<comment type="catalytic activity">
    <reaction evidence="2">
        <text>adenosylcob(III)inamide phosphate + GTP + H(+) = adenosylcob(III)inamide-GDP + diphosphate</text>
        <dbReference type="Rhea" id="RHEA:22712"/>
        <dbReference type="ChEBI" id="CHEBI:15378"/>
        <dbReference type="ChEBI" id="CHEBI:33019"/>
        <dbReference type="ChEBI" id="CHEBI:37565"/>
        <dbReference type="ChEBI" id="CHEBI:58502"/>
        <dbReference type="ChEBI" id="CHEBI:60487"/>
        <dbReference type="EC" id="2.7.7.62"/>
    </reaction>
</comment>
<comment type="catalytic activity">
    <reaction evidence="1">
        <text>adenosylcob(III)inamide + ATP = adenosylcob(III)inamide phosphate + ADP + H(+)</text>
        <dbReference type="Rhea" id="RHEA:15769"/>
        <dbReference type="ChEBI" id="CHEBI:2480"/>
        <dbReference type="ChEBI" id="CHEBI:15378"/>
        <dbReference type="ChEBI" id="CHEBI:30616"/>
        <dbReference type="ChEBI" id="CHEBI:58502"/>
        <dbReference type="ChEBI" id="CHEBI:456216"/>
        <dbReference type="EC" id="2.7.1.156"/>
    </reaction>
</comment>
<dbReference type="EC" id="2.7.1.156" evidence="8"/>
<comment type="pathway">
    <text evidence="6">Cofactor biosynthesis; adenosylcobalamin biosynthesis; adenosylcobalamin from cob(II)yrinate a,c-diamide: step 5/7.</text>
</comment>
<evidence type="ECO:0000256" key="19">
    <source>
        <dbReference type="PIRSR" id="PIRSR006135-2"/>
    </source>
</evidence>